<dbReference type="InterPro" id="IPR050300">
    <property type="entry name" value="GDXG_lipolytic_enzyme"/>
</dbReference>
<dbReference type="Pfam" id="PF07859">
    <property type="entry name" value="Abhydrolase_3"/>
    <property type="match status" value="1"/>
</dbReference>
<evidence type="ECO:0000259" key="3">
    <source>
        <dbReference type="Pfam" id="PF07859"/>
    </source>
</evidence>
<comment type="caution">
    <text evidence="4">The sequence shown here is derived from an EMBL/GenBank/DDBJ whole genome shotgun (WGS) entry which is preliminary data.</text>
</comment>
<name>A0ABP3FK55_9ACTN</name>
<keyword evidence="5" id="KW-1185">Reference proteome</keyword>
<accession>A0ABP3FK55</accession>
<evidence type="ECO:0000256" key="2">
    <source>
        <dbReference type="SAM" id="MobiDB-lite"/>
    </source>
</evidence>
<organism evidence="4 5">
    <name type="scientific">Actinoallomurus spadix</name>
    <dbReference type="NCBI Taxonomy" id="79912"/>
    <lineage>
        <taxon>Bacteria</taxon>
        <taxon>Bacillati</taxon>
        <taxon>Actinomycetota</taxon>
        <taxon>Actinomycetes</taxon>
        <taxon>Streptosporangiales</taxon>
        <taxon>Thermomonosporaceae</taxon>
        <taxon>Actinoallomurus</taxon>
    </lineage>
</organism>
<dbReference type="PANTHER" id="PTHR48081">
    <property type="entry name" value="AB HYDROLASE SUPERFAMILY PROTEIN C4A8.06C"/>
    <property type="match status" value="1"/>
</dbReference>
<feature type="region of interest" description="Disordered" evidence="2">
    <location>
        <begin position="29"/>
        <end position="69"/>
    </location>
</feature>
<evidence type="ECO:0000256" key="1">
    <source>
        <dbReference type="ARBA" id="ARBA00022801"/>
    </source>
</evidence>
<dbReference type="PANTHER" id="PTHR48081:SF8">
    <property type="entry name" value="ALPHA_BETA HYDROLASE FOLD-3 DOMAIN-CONTAINING PROTEIN-RELATED"/>
    <property type="match status" value="1"/>
</dbReference>
<protein>
    <submittedName>
        <fullName evidence="4">Alpha/beta hydrolase</fullName>
    </submittedName>
</protein>
<dbReference type="EMBL" id="BAAABM010000007">
    <property type="protein sequence ID" value="GAA0319814.1"/>
    <property type="molecule type" value="Genomic_DNA"/>
</dbReference>
<dbReference type="InterPro" id="IPR013094">
    <property type="entry name" value="AB_hydrolase_3"/>
</dbReference>
<gene>
    <name evidence="4" type="ORF">GCM10010151_06900</name>
</gene>
<dbReference type="Proteomes" id="UP001501822">
    <property type="component" value="Unassembled WGS sequence"/>
</dbReference>
<dbReference type="GO" id="GO:0016787">
    <property type="term" value="F:hydrolase activity"/>
    <property type="evidence" value="ECO:0007669"/>
    <property type="project" value="UniProtKB-KW"/>
</dbReference>
<reference evidence="5" key="1">
    <citation type="journal article" date="2019" name="Int. J. Syst. Evol. Microbiol.">
        <title>The Global Catalogue of Microorganisms (GCM) 10K type strain sequencing project: providing services to taxonomists for standard genome sequencing and annotation.</title>
        <authorList>
            <consortium name="The Broad Institute Genomics Platform"/>
            <consortium name="The Broad Institute Genome Sequencing Center for Infectious Disease"/>
            <person name="Wu L."/>
            <person name="Ma J."/>
        </authorList>
    </citation>
    <scope>NUCLEOTIDE SEQUENCE [LARGE SCALE GENOMIC DNA]</scope>
    <source>
        <strain evidence="5">JCM 3146</strain>
    </source>
</reference>
<dbReference type="InterPro" id="IPR029058">
    <property type="entry name" value="AB_hydrolase_fold"/>
</dbReference>
<dbReference type="RefSeq" id="WP_252800239.1">
    <property type="nucleotide sequence ID" value="NZ_BAAABM010000007.1"/>
</dbReference>
<evidence type="ECO:0000313" key="4">
    <source>
        <dbReference type="EMBL" id="GAA0319814.1"/>
    </source>
</evidence>
<sequence>MLVTTGTDVAEETRAFNDELAALYAAGPQLHEVDDPPASRAARARGEGPLAPPGRLAEGRDRTIPGRAGPIPVRIFTPAEVRGVYLHLHGGGWTLGTADSQDPMLWRLATEARVAVVSVDYRLAPEHPYPSGPDDCEDAARWLLAAAGPEFGAERLVIGGESAGAHLAAVTLLRLGTAARAFRAAQLTFGAYDLSMTPSQRRWGERNLALSTPVLQWFIAKFLPGMSPEERRAPDVSPLYADLSGLPPARFVVGTQDPLLDDTLFMEARWRAAGNETELEVVAEAPHGFVGFPLTVAERELARQREYVARSVAS</sequence>
<evidence type="ECO:0000313" key="5">
    <source>
        <dbReference type="Proteomes" id="UP001501822"/>
    </source>
</evidence>
<dbReference type="SUPFAM" id="SSF53474">
    <property type="entry name" value="alpha/beta-Hydrolases"/>
    <property type="match status" value="1"/>
</dbReference>
<proteinExistence type="predicted"/>
<keyword evidence="1 4" id="KW-0378">Hydrolase</keyword>
<dbReference type="Gene3D" id="3.40.50.1820">
    <property type="entry name" value="alpha/beta hydrolase"/>
    <property type="match status" value="1"/>
</dbReference>
<feature type="domain" description="Alpha/beta hydrolase fold-3" evidence="3">
    <location>
        <begin position="86"/>
        <end position="290"/>
    </location>
</feature>